<name>A0A0C9WN44_9AGAR</name>
<keyword evidence="2" id="KW-1185">Reference proteome</keyword>
<organism evidence="1 2">
    <name type="scientific">Laccaria amethystina LaAM-08-1</name>
    <dbReference type="NCBI Taxonomy" id="1095629"/>
    <lineage>
        <taxon>Eukaryota</taxon>
        <taxon>Fungi</taxon>
        <taxon>Dikarya</taxon>
        <taxon>Basidiomycota</taxon>
        <taxon>Agaricomycotina</taxon>
        <taxon>Agaricomycetes</taxon>
        <taxon>Agaricomycetidae</taxon>
        <taxon>Agaricales</taxon>
        <taxon>Agaricineae</taxon>
        <taxon>Hydnangiaceae</taxon>
        <taxon>Laccaria</taxon>
    </lineage>
</organism>
<proteinExistence type="predicted"/>
<dbReference type="EMBL" id="KN838985">
    <property type="protein sequence ID" value="KIJ91620.1"/>
    <property type="molecule type" value="Genomic_DNA"/>
</dbReference>
<sequence>MVLPHTTSVIFRERVYRVSLSLYLPKTNSRCTEPFPAICISRSILPTTISAGPFKPGQDWVALDSCPSYLPTIQTTYLLHCPCNWNATMKGLLPAFHGVFPNGRRLLVNVAKGTGSNAMGGLRDAGVVNDLGSVACILTPYYEDTFELSDGNALNSIPGWAQCSFPLFLNLSTDIAEMNTDAPVLQLEDSMRCFNNYLIDPLRSMPFSHHFEPQAFIPESAFGVYVPFEYSPVACVTSTQEGTTAHHDALESPPHQNLSARAPNASHIFLPDDLPSPYRIQTPSESMTPPLRLHVGSPALASAKRKIRTHEAKYFCNIVGCGHDFTTKQNLKSMVFSLLV</sequence>
<protein>
    <submittedName>
        <fullName evidence="1">Uncharacterized protein</fullName>
    </submittedName>
</protein>
<dbReference type="AlphaFoldDB" id="A0A0C9WN44"/>
<dbReference type="HOGENOM" id="CLU_816530_0_0_1"/>
<evidence type="ECO:0000313" key="2">
    <source>
        <dbReference type="Proteomes" id="UP000054477"/>
    </source>
</evidence>
<reference evidence="2" key="2">
    <citation type="submission" date="2015-01" db="EMBL/GenBank/DDBJ databases">
        <title>Evolutionary Origins and Diversification of the Mycorrhizal Mutualists.</title>
        <authorList>
            <consortium name="DOE Joint Genome Institute"/>
            <consortium name="Mycorrhizal Genomics Consortium"/>
            <person name="Kohler A."/>
            <person name="Kuo A."/>
            <person name="Nagy L.G."/>
            <person name="Floudas D."/>
            <person name="Copeland A."/>
            <person name="Barry K.W."/>
            <person name="Cichocki N."/>
            <person name="Veneault-Fourrey C."/>
            <person name="LaButti K."/>
            <person name="Lindquist E.A."/>
            <person name="Lipzen A."/>
            <person name="Lundell T."/>
            <person name="Morin E."/>
            <person name="Murat C."/>
            <person name="Riley R."/>
            <person name="Ohm R."/>
            <person name="Sun H."/>
            <person name="Tunlid A."/>
            <person name="Henrissat B."/>
            <person name="Grigoriev I.V."/>
            <person name="Hibbett D.S."/>
            <person name="Martin F."/>
        </authorList>
    </citation>
    <scope>NUCLEOTIDE SEQUENCE [LARGE SCALE GENOMIC DNA]</scope>
    <source>
        <strain evidence="2">LaAM-08-1</strain>
    </source>
</reference>
<reference evidence="1 2" key="1">
    <citation type="submission" date="2014-04" db="EMBL/GenBank/DDBJ databases">
        <authorList>
            <consortium name="DOE Joint Genome Institute"/>
            <person name="Kuo A."/>
            <person name="Kohler A."/>
            <person name="Nagy L.G."/>
            <person name="Floudas D."/>
            <person name="Copeland A."/>
            <person name="Barry K.W."/>
            <person name="Cichocki N."/>
            <person name="Veneault-Fourrey C."/>
            <person name="LaButti K."/>
            <person name="Lindquist E.A."/>
            <person name="Lipzen A."/>
            <person name="Lundell T."/>
            <person name="Morin E."/>
            <person name="Murat C."/>
            <person name="Sun H."/>
            <person name="Tunlid A."/>
            <person name="Henrissat B."/>
            <person name="Grigoriev I.V."/>
            <person name="Hibbett D.S."/>
            <person name="Martin F."/>
            <person name="Nordberg H.P."/>
            <person name="Cantor M.N."/>
            <person name="Hua S.X."/>
        </authorList>
    </citation>
    <scope>NUCLEOTIDE SEQUENCE [LARGE SCALE GENOMIC DNA]</scope>
    <source>
        <strain evidence="1 2">LaAM-08-1</strain>
    </source>
</reference>
<dbReference type="OrthoDB" id="10381192at2759"/>
<accession>A0A0C9WN44</accession>
<gene>
    <name evidence="1" type="ORF">K443DRAFT_114780</name>
</gene>
<dbReference type="Proteomes" id="UP000054477">
    <property type="component" value="Unassembled WGS sequence"/>
</dbReference>
<evidence type="ECO:0000313" key="1">
    <source>
        <dbReference type="EMBL" id="KIJ91620.1"/>
    </source>
</evidence>